<sequence>MIPTRSEPAPVDGQNATAPADVCLVLEGTYPYVKGGVSAWVHDLIASLPDLRFALVHVAPDRGTYTRSVYSLPANVVSLTDLYCREPLARGNDAAALVRAARAERRRHADVLRSSRVLHGIRRLHLEDHADSSLLDDLAADDLSVGAFLHGRASFELMTELCERLAPDASFLDFFWHFRSMNMPLVRLLGAEPPAAATYHALCTGYAGILAAVWSHRTGRPFLLTEHGIYTRERKLELDQAAWFRGTRDSRRWNGTDGAIDSATASALRKMWVQFFRALARCAYTRASSVVSLSDGSRKRQIADGAPAGRTLVVPNGIDLEEFQSRVGGRPSQAAERSPVRVGFVGRLVPIKDVVTLIRACFLALRAVELDVRIIGPIEEDPRYVRRCRRLVAKLGLADVIRFEEARPIERIYPAIDIVVLTSFSEGQPLVILEANAAGIPVVASDVGACRDLLEGRTGADRRIGPSGIVTRLAAPEETAAAIARLALDPELRRLMGAAGQRRVAVYYRKNATVSTYRALYRAGPWPASAGASSA</sequence>
<dbReference type="Gene3D" id="3.40.50.2000">
    <property type="entry name" value="Glycogen Phosphorylase B"/>
    <property type="match status" value="2"/>
</dbReference>
<protein>
    <submittedName>
        <fullName evidence="2">DUF3492 domain-containing protein</fullName>
    </submittedName>
</protein>
<organism evidence="2 3">
    <name type="scientific">Eiseniibacteriota bacterium</name>
    <dbReference type="NCBI Taxonomy" id="2212470"/>
    <lineage>
        <taxon>Bacteria</taxon>
        <taxon>Candidatus Eiseniibacteriota</taxon>
    </lineage>
</organism>
<comment type="caution">
    <text evidence="2">The sequence shown here is derived from an EMBL/GenBank/DDBJ whole genome shotgun (WGS) entry which is preliminary data.</text>
</comment>
<proteinExistence type="predicted"/>
<dbReference type="NCBIfam" id="NF038011">
    <property type="entry name" value="PelF"/>
    <property type="match status" value="1"/>
</dbReference>
<dbReference type="InterPro" id="IPR047691">
    <property type="entry name" value="PelF-like"/>
</dbReference>
<evidence type="ECO:0000259" key="1">
    <source>
        <dbReference type="Pfam" id="PF11997"/>
    </source>
</evidence>
<reference evidence="2 3" key="1">
    <citation type="journal article" date="2019" name="Nat. Microbiol.">
        <title>Mediterranean grassland soil C-N compound turnover is dependent on rainfall and depth, and is mediated by genomically divergent microorganisms.</title>
        <authorList>
            <person name="Diamond S."/>
            <person name="Andeer P.F."/>
            <person name="Li Z."/>
            <person name="Crits-Christoph A."/>
            <person name="Burstein D."/>
            <person name="Anantharaman K."/>
            <person name="Lane K.R."/>
            <person name="Thomas B.C."/>
            <person name="Pan C."/>
            <person name="Northen T.R."/>
            <person name="Banfield J.F."/>
        </authorList>
    </citation>
    <scope>NUCLEOTIDE SEQUENCE [LARGE SCALE GENOMIC DNA]</scope>
    <source>
        <strain evidence="2">WS_9</strain>
    </source>
</reference>
<dbReference type="Proteomes" id="UP000317691">
    <property type="component" value="Unassembled WGS sequence"/>
</dbReference>
<dbReference type="PANTHER" id="PTHR12526:SF608">
    <property type="entry name" value="PELF"/>
    <property type="match status" value="1"/>
</dbReference>
<dbReference type="Pfam" id="PF11997">
    <property type="entry name" value="DUF3492"/>
    <property type="match status" value="1"/>
</dbReference>
<dbReference type="AlphaFoldDB" id="A0A538TR25"/>
<accession>A0A538TR25</accession>
<dbReference type="EMBL" id="VBOZ01000010">
    <property type="protein sequence ID" value="TMQ66035.1"/>
    <property type="molecule type" value="Genomic_DNA"/>
</dbReference>
<dbReference type="SUPFAM" id="SSF53756">
    <property type="entry name" value="UDP-Glycosyltransferase/glycogen phosphorylase"/>
    <property type="match status" value="1"/>
</dbReference>
<name>A0A538TR25_UNCEI</name>
<dbReference type="InterPro" id="IPR022622">
    <property type="entry name" value="DUF3492"/>
</dbReference>
<feature type="domain" description="DUF3492" evidence="1">
    <location>
        <begin position="20"/>
        <end position="308"/>
    </location>
</feature>
<gene>
    <name evidence="2" type="ORF">E6K79_04025</name>
</gene>
<evidence type="ECO:0000313" key="3">
    <source>
        <dbReference type="Proteomes" id="UP000317691"/>
    </source>
</evidence>
<dbReference type="Pfam" id="PF13692">
    <property type="entry name" value="Glyco_trans_1_4"/>
    <property type="match status" value="1"/>
</dbReference>
<dbReference type="PANTHER" id="PTHR12526">
    <property type="entry name" value="GLYCOSYLTRANSFERASE"/>
    <property type="match status" value="1"/>
</dbReference>
<evidence type="ECO:0000313" key="2">
    <source>
        <dbReference type="EMBL" id="TMQ66035.1"/>
    </source>
</evidence>